<feature type="transmembrane region" description="Helical" evidence="4">
    <location>
        <begin position="195"/>
        <end position="225"/>
    </location>
</feature>
<feature type="compositionally biased region" description="Low complexity" evidence="3">
    <location>
        <begin position="319"/>
        <end position="328"/>
    </location>
</feature>
<dbReference type="AlphaFoldDB" id="R7TSM1"/>
<gene>
    <name evidence="6" type="ORF">CAPTEDRAFT_203245</name>
</gene>
<reference evidence="8" key="1">
    <citation type="submission" date="2012-12" db="EMBL/GenBank/DDBJ databases">
        <authorList>
            <person name="Hellsten U."/>
            <person name="Grimwood J."/>
            <person name="Chapman J.A."/>
            <person name="Shapiro H."/>
            <person name="Aerts A."/>
            <person name="Otillar R.P."/>
            <person name="Terry A.Y."/>
            <person name="Boore J.L."/>
            <person name="Simakov O."/>
            <person name="Marletaz F."/>
            <person name="Cho S.-J."/>
            <person name="Edsinger-Gonzales E."/>
            <person name="Havlak P."/>
            <person name="Kuo D.-H."/>
            <person name="Larsson T."/>
            <person name="Lv J."/>
            <person name="Arendt D."/>
            <person name="Savage R."/>
            <person name="Osoegawa K."/>
            <person name="de Jong P."/>
            <person name="Lindberg D.R."/>
            <person name="Seaver E.C."/>
            <person name="Weisblat D.A."/>
            <person name="Putnam N.H."/>
            <person name="Grigoriev I.V."/>
            <person name="Rokhsar D.S."/>
        </authorList>
    </citation>
    <scope>NUCLEOTIDE SEQUENCE</scope>
    <source>
        <strain evidence="8">I ESC-2004</strain>
    </source>
</reference>
<reference evidence="6 8" key="2">
    <citation type="journal article" date="2013" name="Nature">
        <title>Insights into bilaterian evolution from three spiralian genomes.</title>
        <authorList>
            <person name="Simakov O."/>
            <person name="Marletaz F."/>
            <person name="Cho S.J."/>
            <person name="Edsinger-Gonzales E."/>
            <person name="Havlak P."/>
            <person name="Hellsten U."/>
            <person name="Kuo D.H."/>
            <person name="Larsson T."/>
            <person name="Lv J."/>
            <person name="Arendt D."/>
            <person name="Savage R."/>
            <person name="Osoegawa K."/>
            <person name="de Jong P."/>
            <person name="Grimwood J."/>
            <person name="Chapman J.A."/>
            <person name="Shapiro H."/>
            <person name="Aerts A."/>
            <person name="Otillar R.P."/>
            <person name="Terry A.Y."/>
            <person name="Boore J.L."/>
            <person name="Grigoriev I.V."/>
            <person name="Lindberg D.R."/>
            <person name="Seaver E.C."/>
            <person name="Weisblat D.A."/>
            <person name="Putnam N.H."/>
            <person name="Rokhsar D.S."/>
        </authorList>
    </citation>
    <scope>NUCLEOTIDE SEQUENCE</scope>
    <source>
        <strain evidence="6 8">I ESC-2004</strain>
    </source>
</reference>
<feature type="compositionally biased region" description="Pro residues" evidence="3">
    <location>
        <begin position="250"/>
        <end position="267"/>
    </location>
</feature>
<keyword evidence="4" id="KW-1133">Transmembrane helix</keyword>
<dbReference type="OrthoDB" id="6514358at2759"/>
<evidence type="ECO:0000313" key="6">
    <source>
        <dbReference type="EMBL" id="ELT96878.1"/>
    </source>
</evidence>
<evidence type="ECO:0000256" key="1">
    <source>
        <dbReference type="ARBA" id="ARBA00023157"/>
    </source>
</evidence>
<dbReference type="InterPro" id="IPR036055">
    <property type="entry name" value="LDL_receptor-like_sf"/>
</dbReference>
<dbReference type="HOGENOM" id="CLU_847962_0_0_1"/>
<evidence type="ECO:0008006" key="9">
    <source>
        <dbReference type="Google" id="ProtNLM"/>
    </source>
</evidence>
<dbReference type="PROSITE" id="PS50068">
    <property type="entry name" value="LDLRA_2"/>
    <property type="match status" value="1"/>
</dbReference>
<dbReference type="EnsemblMetazoa" id="CapteT203245">
    <property type="protein sequence ID" value="CapteP203245"/>
    <property type="gene ID" value="CapteG203245"/>
</dbReference>
<evidence type="ECO:0000256" key="4">
    <source>
        <dbReference type="SAM" id="Phobius"/>
    </source>
</evidence>
<dbReference type="InterPro" id="IPR023415">
    <property type="entry name" value="LDLR_class-A_CS"/>
</dbReference>
<dbReference type="EMBL" id="KB308724">
    <property type="protein sequence ID" value="ELT96878.1"/>
    <property type="molecule type" value="Genomic_DNA"/>
</dbReference>
<sequence>MNIQIKWMFPLLCFLFPLIYAKRSSRYAFPGSYCGGRTRELDGAILLSSRDRKYARSACVLKFVTDDDSIFNRERFMIIFHAFRITDCSVKLSIYYDRSSFGLPDAEFDCHTRQPPKVLYTPSKRLTLRLDKDTTEGYDFNIAITKFEEGSDYCSGFRCPNGSHCIDDDLRCDDVRNCLGGSDELGCRSHHHRSLIGAGLGSIMGISMSSLLCCVIASVLALLCCRKRRRSQQERAMMVTHTAKPIDVRAPPPPHYDGYQPAPPYAPGYPMQQGPPQGPPQNYAMTQFYPPPGQPQMPPPPAGGIYPPPPPGTYPLPPAGAAAIPQYV</sequence>
<dbReference type="PROSITE" id="PS01209">
    <property type="entry name" value="LDLRA_1"/>
    <property type="match status" value="1"/>
</dbReference>
<keyword evidence="4" id="KW-0812">Transmembrane</keyword>
<accession>R7TSM1</accession>
<dbReference type="Proteomes" id="UP000014760">
    <property type="component" value="Unassembled WGS sequence"/>
</dbReference>
<reference evidence="7" key="3">
    <citation type="submission" date="2015-06" db="UniProtKB">
        <authorList>
            <consortium name="EnsemblMetazoa"/>
        </authorList>
    </citation>
    <scope>IDENTIFICATION</scope>
</reference>
<dbReference type="EMBL" id="AMQN01000261">
    <property type="status" value="NOT_ANNOTATED_CDS"/>
    <property type="molecule type" value="Genomic_DNA"/>
</dbReference>
<evidence type="ECO:0000256" key="3">
    <source>
        <dbReference type="SAM" id="MobiDB-lite"/>
    </source>
</evidence>
<feature type="chain" id="PRO_5008787315" description="CUB domain-containing protein" evidence="5">
    <location>
        <begin position="22"/>
        <end position="328"/>
    </location>
</feature>
<keyword evidence="8" id="KW-1185">Reference proteome</keyword>
<feature type="signal peptide" evidence="5">
    <location>
        <begin position="1"/>
        <end position="21"/>
    </location>
</feature>
<evidence type="ECO:0000313" key="8">
    <source>
        <dbReference type="Proteomes" id="UP000014760"/>
    </source>
</evidence>
<proteinExistence type="predicted"/>
<dbReference type="InterPro" id="IPR002172">
    <property type="entry name" value="LDrepeatLR_classA_rpt"/>
</dbReference>
<keyword evidence="5" id="KW-0732">Signal</keyword>
<dbReference type="SMART" id="SM00192">
    <property type="entry name" value="LDLa"/>
    <property type="match status" value="1"/>
</dbReference>
<evidence type="ECO:0000256" key="2">
    <source>
        <dbReference type="PROSITE-ProRule" id="PRU00124"/>
    </source>
</evidence>
<feature type="compositionally biased region" description="Pro residues" evidence="3">
    <location>
        <begin position="289"/>
        <end position="318"/>
    </location>
</feature>
<feature type="compositionally biased region" description="Low complexity" evidence="3">
    <location>
        <begin position="268"/>
        <end position="284"/>
    </location>
</feature>
<dbReference type="SUPFAM" id="SSF57424">
    <property type="entry name" value="LDL receptor-like module"/>
    <property type="match status" value="1"/>
</dbReference>
<evidence type="ECO:0000313" key="7">
    <source>
        <dbReference type="EnsemblMetazoa" id="CapteP203245"/>
    </source>
</evidence>
<dbReference type="Gene3D" id="4.10.400.10">
    <property type="entry name" value="Low-density Lipoprotein Receptor"/>
    <property type="match status" value="1"/>
</dbReference>
<comment type="caution">
    <text evidence="2">Lacks conserved residue(s) required for the propagation of feature annotation.</text>
</comment>
<organism evidence="6">
    <name type="scientific">Capitella teleta</name>
    <name type="common">Polychaete worm</name>
    <dbReference type="NCBI Taxonomy" id="283909"/>
    <lineage>
        <taxon>Eukaryota</taxon>
        <taxon>Metazoa</taxon>
        <taxon>Spiralia</taxon>
        <taxon>Lophotrochozoa</taxon>
        <taxon>Annelida</taxon>
        <taxon>Polychaeta</taxon>
        <taxon>Sedentaria</taxon>
        <taxon>Scolecida</taxon>
        <taxon>Capitellidae</taxon>
        <taxon>Capitella</taxon>
    </lineage>
</organism>
<feature type="region of interest" description="Disordered" evidence="3">
    <location>
        <begin position="245"/>
        <end position="328"/>
    </location>
</feature>
<dbReference type="InterPro" id="IPR042333">
    <property type="entry name" value="LRAD2/Mig-13-like"/>
</dbReference>
<keyword evidence="1 2" id="KW-1015">Disulfide bond</keyword>
<name>R7TSM1_CAPTE</name>
<feature type="disulfide bond" evidence="2">
    <location>
        <begin position="172"/>
        <end position="187"/>
    </location>
</feature>
<dbReference type="CDD" id="cd00112">
    <property type="entry name" value="LDLa"/>
    <property type="match status" value="1"/>
</dbReference>
<dbReference type="OMA" id="IPWISAI"/>
<dbReference type="PANTHER" id="PTHR24652">
    <property type="entry name" value="LOW-DENSITY LIPOPROTEIN RECEPTOR CLASS A DOMAIN-CONTAINING PROTEIN 2"/>
    <property type="match status" value="1"/>
</dbReference>
<keyword evidence="4" id="KW-0472">Membrane</keyword>
<evidence type="ECO:0000256" key="5">
    <source>
        <dbReference type="SAM" id="SignalP"/>
    </source>
</evidence>
<protein>
    <recommendedName>
        <fullName evidence="9">CUB domain-containing protein</fullName>
    </recommendedName>
</protein>